<evidence type="ECO:0000313" key="16">
    <source>
        <dbReference type="EMBL" id="MFC3032227.1"/>
    </source>
</evidence>
<feature type="domain" description="TonB-dependent receptor-like beta-barrel" evidence="14">
    <location>
        <begin position="291"/>
        <end position="708"/>
    </location>
</feature>
<keyword evidence="16" id="KW-0675">Receptor</keyword>
<name>A0ABV7CI34_9GAMM</name>
<dbReference type="InterPro" id="IPR036942">
    <property type="entry name" value="Beta-barrel_TonB_sf"/>
</dbReference>
<feature type="domain" description="TonB-dependent receptor plug" evidence="15">
    <location>
        <begin position="54"/>
        <end position="164"/>
    </location>
</feature>
<dbReference type="InterPro" id="IPR000531">
    <property type="entry name" value="Beta-barrel_TonB"/>
</dbReference>
<dbReference type="PANTHER" id="PTHR32552:SF81">
    <property type="entry name" value="TONB-DEPENDENT OUTER MEMBRANE RECEPTOR"/>
    <property type="match status" value="1"/>
</dbReference>
<protein>
    <submittedName>
        <fullName evidence="16">TonB-dependent receptor</fullName>
    </submittedName>
</protein>
<comment type="similarity">
    <text evidence="11 12">Belongs to the TonB-dependent receptor family.</text>
</comment>
<sequence length="745" mass="81644">MKSVFPHAGLTALSAAIFSALALPTFANTQEQAEAKNDVFEKIEITARKRTESLYETPTAVTSISEKLIEKANIGNLDDIGKYVPNLNITRYGVGNAAHASVFIRGIGLQDHIITTDPGVGVYVDGVYLGRQMGSNLSLPNVARVEVLRGPQGTLYGRNTLGGAVNIITKQPGDEDILTTQFTAGSRGRFATDVYANTHLNDQLAFSGSVSYKQRDGVGKAINLANPEKEIGEEQEWSGRVAFKWQVRDDFSLTASFDKVENDSGQSPYTIELTAPLDPNDSFNGDFPLLTEDMLPANPDDLATTVAGIESTDYSGWGSALTAEWDINDQYTAKFITSFRSSEYTGGLDDDATALNLSEFPEEGGADQYSFELQLNGSFENMDFVSGLYYFNEDGFTQSGPFVFSPWNTPNGLLNDGTTASFGDYGYFDIQQETESYAAYINASYNLTDAFKVGGGLRYSKDEKAANAMFPSFPARKFETAKFNEVTWDVNAAYQLNSDMNVYAQIQKGYQSGGFPPRPFGGPAQFVPFEETKAINYEVGFKGQVHERVSMMLALFVTDYTDLALPFNDPTAGGGFVTIVENAGQSKAQGIELETTIAITDDFSIRSAIGYLDSEITKVDEGVIGIGKGDAPALTPRWTVMVAPSYYYDLQSGGTLSFNANYSYRSDMQGQSVSRPSERIASRELFGFNMSYTNPYGDMEITVYGENIFNEVYDVGRLQQSGFVGVMRSNDRSEFGVKFKKEFEL</sequence>
<evidence type="ECO:0000259" key="15">
    <source>
        <dbReference type="Pfam" id="PF07715"/>
    </source>
</evidence>
<comment type="caution">
    <text evidence="16">The sequence shown here is derived from an EMBL/GenBank/DDBJ whole genome shotgun (WGS) entry which is preliminary data.</text>
</comment>
<evidence type="ECO:0000256" key="8">
    <source>
        <dbReference type="ARBA" id="ARBA00023077"/>
    </source>
</evidence>
<keyword evidence="5 11" id="KW-0812">Transmembrane</keyword>
<reference evidence="17" key="1">
    <citation type="journal article" date="2019" name="Int. J. Syst. Evol. Microbiol.">
        <title>The Global Catalogue of Microorganisms (GCM) 10K type strain sequencing project: providing services to taxonomists for standard genome sequencing and annotation.</title>
        <authorList>
            <consortium name="The Broad Institute Genomics Platform"/>
            <consortium name="The Broad Institute Genome Sequencing Center for Infectious Disease"/>
            <person name="Wu L."/>
            <person name="Ma J."/>
        </authorList>
    </citation>
    <scope>NUCLEOTIDE SEQUENCE [LARGE SCALE GENOMIC DNA]</scope>
    <source>
        <strain evidence="17">KCTC 42730</strain>
    </source>
</reference>
<keyword evidence="17" id="KW-1185">Reference proteome</keyword>
<dbReference type="Pfam" id="PF07715">
    <property type="entry name" value="Plug"/>
    <property type="match status" value="1"/>
</dbReference>
<evidence type="ECO:0000256" key="10">
    <source>
        <dbReference type="ARBA" id="ARBA00023237"/>
    </source>
</evidence>
<evidence type="ECO:0000256" key="11">
    <source>
        <dbReference type="PROSITE-ProRule" id="PRU01360"/>
    </source>
</evidence>
<evidence type="ECO:0000256" key="13">
    <source>
        <dbReference type="SAM" id="SignalP"/>
    </source>
</evidence>
<evidence type="ECO:0000256" key="7">
    <source>
        <dbReference type="ARBA" id="ARBA00023065"/>
    </source>
</evidence>
<accession>A0ABV7CI34</accession>
<organism evidence="16 17">
    <name type="scientific">Pseudoalteromonas fenneropenaei</name>
    <dbReference type="NCBI Taxonomy" id="1737459"/>
    <lineage>
        <taxon>Bacteria</taxon>
        <taxon>Pseudomonadati</taxon>
        <taxon>Pseudomonadota</taxon>
        <taxon>Gammaproteobacteria</taxon>
        <taxon>Alteromonadales</taxon>
        <taxon>Pseudoalteromonadaceae</taxon>
        <taxon>Pseudoalteromonas</taxon>
    </lineage>
</organism>
<keyword evidence="6" id="KW-0408">Iron</keyword>
<evidence type="ECO:0000256" key="4">
    <source>
        <dbReference type="ARBA" id="ARBA00022496"/>
    </source>
</evidence>
<dbReference type="SUPFAM" id="SSF56935">
    <property type="entry name" value="Porins"/>
    <property type="match status" value="1"/>
</dbReference>
<keyword evidence="13" id="KW-0732">Signal</keyword>
<dbReference type="Gene3D" id="2.40.170.20">
    <property type="entry name" value="TonB-dependent receptor, beta-barrel domain"/>
    <property type="match status" value="1"/>
</dbReference>
<evidence type="ECO:0000256" key="12">
    <source>
        <dbReference type="RuleBase" id="RU003357"/>
    </source>
</evidence>
<feature type="chain" id="PRO_5047459854" evidence="13">
    <location>
        <begin position="23"/>
        <end position="745"/>
    </location>
</feature>
<keyword evidence="8 12" id="KW-0798">TonB box</keyword>
<evidence type="ECO:0000256" key="5">
    <source>
        <dbReference type="ARBA" id="ARBA00022692"/>
    </source>
</evidence>
<evidence type="ECO:0000256" key="3">
    <source>
        <dbReference type="ARBA" id="ARBA00022452"/>
    </source>
</evidence>
<dbReference type="InterPro" id="IPR039426">
    <property type="entry name" value="TonB-dep_rcpt-like"/>
</dbReference>
<evidence type="ECO:0000313" key="17">
    <source>
        <dbReference type="Proteomes" id="UP001595453"/>
    </source>
</evidence>
<dbReference type="InterPro" id="IPR012910">
    <property type="entry name" value="Plug_dom"/>
</dbReference>
<evidence type="ECO:0000256" key="9">
    <source>
        <dbReference type="ARBA" id="ARBA00023136"/>
    </source>
</evidence>
<dbReference type="Pfam" id="PF00593">
    <property type="entry name" value="TonB_dep_Rec_b-barrel"/>
    <property type="match status" value="1"/>
</dbReference>
<keyword evidence="3 11" id="KW-1134">Transmembrane beta strand</keyword>
<dbReference type="PANTHER" id="PTHR32552">
    <property type="entry name" value="FERRICHROME IRON RECEPTOR-RELATED"/>
    <property type="match status" value="1"/>
</dbReference>
<dbReference type="CDD" id="cd01347">
    <property type="entry name" value="ligand_gated_channel"/>
    <property type="match status" value="1"/>
</dbReference>
<dbReference type="EMBL" id="JBHRSD010000011">
    <property type="protein sequence ID" value="MFC3032227.1"/>
    <property type="molecule type" value="Genomic_DNA"/>
</dbReference>
<feature type="signal peptide" evidence="13">
    <location>
        <begin position="1"/>
        <end position="22"/>
    </location>
</feature>
<dbReference type="Proteomes" id="UP001595453">
    <property type="component" value="Unassembled WGS sequence"/>
</dbReference>
<comment type="subcellular location">
    <subcellularLocation>
        <location evidence="1 11">Cell outer membrane</location>
        <topology evidence="1 11">Multi-pass membrane protein</topology>
    </subcellularLocation>
</comment>
<evidence type="ECO:0000256" key="1">
    <source>
        <dbReference type="ARBA" id="ARBA00004571"/>
    </source>
</evidence>
<dbReference type="RefSeq" id="WP_377122404.1">
    <property type="nucleotide sequence ID" value="NZ_JBHRSD010000011.1"/>
</dbReference>
<evidence type="ECO:0000256" key="2">
    <source>
        <dbReference type="ARBA" id="ARBA00022448"/>
    </source>
</evidence>
<evidence type="ECO:0000256" key="6">
    <source>
        <dbReference type="ARBA" id="ARBA00023004"/>
    </source>
</evidence>
<keyword evidence="9 11" id="KW-0472">Membrane</keyword>
<evidence type="ECO:0000259" key="14">
    <source>
        <dbReference type="Pfam" id="PF00593"/>
    </source>
</evidence>
<keyword evidence="7" id="KW-0406">Ion transport</keyword>
<proteinExistence type="inferred from homology"/>
<keyword evidence="10 11" id="KW-0998">Cell outer membrane</keyword>
<dbReference type="PROSITE" id="PS52016">
    <property type="entry name" value="TONB_DEPENDENT_REC_3"/>
    <property type="match status" value="1"/>
</dbReference>
<keyword evidence="2 11" id="KW-0813">Transport</keyword>
<keyword evidence="4" id="KW-0410">Iron transport</keyword>
<gene>
    <name evidence="16" type="ORF">ACFOEE_06830</name>
</gene>